<feature type="compositionally biased region" description="Polar residues" evidence="7">
    <location>
        <begin position="150"/>
        <end position="167"/>
    </location>
</feature>
<feature type="binding site" description="covalent" evidence="6">
    <location>
        <position position="85"/>
    </location>
    <ligand>
        <name>heme c</name>
        <dbReference type="ChEBI" id="CHEBI:61717"/>
    </ligand>
</feature>
<proteinExistence type="predicted"/>
<dbReference type="GO" id="GO:0020037">
    <property type="term" value="F:heme binding"/>
    <property type="evidence" value="ECO:0007669"/>
    <property type="project" value="InterPro"/>
</dbReference>
<dbReference type="RefSeq" id="WP_141168897.1">
    <property type="nucleotide sequence ID" value="NZ_CP041185.1"/>
</dbReference>
<dbReference type="GO" id="GO:0005506">
    <property type="term" value="F:iron ion binding"/>
    <property type="evidence" value="ECO:0007669"/>
    <property type="project" value="InterPro"/>
</dbReference>
<evidence type="ECO:0000256" key="8">
    <source>
        <dbReference type="SAM" id="SignalP"/>
    </source>
</evidence>
<dbReference type="InterPro" id="IPR009056">
    <property type="entry name" value="Cyt_c-like_dom"/>
</dbReference>
<dbReference type="EMBL" id="CP041185">
    <property type="protein sequence ID" value="QDG69408.1"/>
    <property type="molecule type" value="Genomic_DNA"/>
</dbReference>
<feature type="signal peptide" evidence="8">
    <location>
        <begin position="1"/>
        <end position="26"/>
    </location>
</feature>
<dbReference type="Gene3D" id="1.10.760.10">
    <property type="entry name" value="Cytochrome c-like domain"/>
    <property type="match status" value="1"/>
</dbReference>
<dbReference type="AlphaFoldDB" id="A0A4Y6R901"/>
<dbReference type="SUPFAM" id="SSF46626">
    <property type="entry name" value="Cytochrome c"/>
    <property type="match status" value="1"/>
</dbReference>
<evidence type="ECO:0000256" key="3">
    <source>
        <dbReference type="ARBA" id="ARBA00022723"/>
    </source>
</evidence>
<keyword evidence="5 6" id="KW-0408">Iron</keyword>
<feature type="region of interest" description="Disordered" evidence="7">
    <location>
        <begin position="147"/>
        <end position="177"/>
    </location>
</feature>
<evidence type="ECO:0000313" key="11">
    <source>
        <dbReference type="Proteomes" id="UP000316665"/>
    </source>
</evidence>
<evidence type="ECO:0000256" key="2">
    <source>
        <dbReference type="ARBA" id="ARBA00022617"/>
    </source>
</evidence>
<comment type="PTM">
    <text evidence="6">Binds 1 heme c group covalently per subunit.</text>
</comment>
<feature type="binding site" description="covalent" evidence="6">
    <location>
        <position position="36"/>
    </location>
    <ligand>
        <name>heme c</name>
        <dbReference type="ChEBI" id="CHEBI:61717"/>
    </ligand>
</feature>
<keyword evidence="2 6" id="KW-0349">Heme</keyword>
<dbReference type="OrthoDB" id="9814063at2"/>
<feature type="region of interest" description="Disordered" evidence="7">
    <location>
        <begin position="109"/>
        <end position="128"/>
    </location>
</feature>
<dbReference type="Proteomes" id="UP000316665">
    <property type="component" value="Chromosome"/>
</dbReference>
<accession>A0A4Y6R901</accession>
<reference evidence="10 11" key="1">
    <citation type="submission" date="2019-06" db="EMBL/GenBank/DDBJ databases">
        <title>Complete genome sequence of Janthinobacterium sp. SNU WT3 isolated from diseased rainbow trout.</title>
        <authorList>
            <person name="Oh W.T."/>
            <person name="Park S.C."/>
        </authorList>
    </citation>
    <scope>NUCLEOTIDE SEQUENCE [LARGE SCALE GENOMIC DNA]</scope>
    <source>
        <strain evidence="10 11">SNU WT3</strain>
    </source>
</reference>
<feature type="domain" description="Cytochrome c" evidence="9">
    <location>
        <begin position="23"/>
        <end position="139"/>
    </location>
</feature>
<dbReference type="Pfam" id="PF00034">
    <property type="entry name" value="Cytochrom_C"/>
    <property type="match status" value="1"/>
</dbReference>
<gene>
    <name evidence="10" type="ORF">FJQ89_02505</name>
</gene>
<dbReference type="KEGG" id="jas:FJQ89_02505"/>
<keyword evidence="1" id="KW-0813">Transport</keyword>
<name>A0A4Y6R901_9BURK</name>
<feature type="chain" id="PRO_5021234009" evidence="8">
    <location>
        <begin position="27"/>
        <end position="280"/>
    </location>
</feature>
<evidence type="ECO:0000256" key="4">
    <source>
        <dbReference type="ARBA" id="ARBA00022982"/>
    </source>
</evidence>
<keyword evidence="4" id="KW-0249">Electron transport</keyword>
<organism evidence="10 11">
    <name type="scientific">Janthinobacterium tructae</name>
    <dbReference type="NCBI Taxonomy" id="2590869"/>
    <lineage>
        <taxon>Bacteria</taxon>
        <taxon>Pseudomonadati</taxon>
        <taxon>Pseudomonadota</taxon>
        <taxon>Betaproteobacteria</taxon>
        <taxon>Burkholderiales</taxon>
        <taxon>Oxalobacteraceae</taxon>
        <taxon>Janthinobacterium</taxon>
    </lineage>
</organism>
<evidence type="ECO:0000259" key="9">
    <source>
        <dbReference type="PROSITE" id="PS51007"/>
    </source>
</evidence>
<evidence type="ECO:0000256" key="6">
    <source>
        <dbReference type="PIRSR" id="PIRSR602324-1"/>
    </source>
</evidence>
<dbReference type="InterPro" id="IPR036909">
    <property type="entry name" value="Cyt_c-like_dom_sf"/>
</dbReference>
<keyword evidence="3 6" id="KW-0479">Metal-binding</keyword>
<feature type="compositionally biased region" description="Low complexity" evidence="7">
    <location>
        <begin position="168"/>
        <end position="177"/>
    </location>
</feature>
<feature type="compositionally biased region" description="Low complexity" evidence="7">
    <location>
        <begin position="113"/>
        <end position="125"/>
    </location>
</feature>
<evidence type="ECO:0000256" key="7">
    <source>
        <dbReference type="SAM" id="MobiDB-lite"/>
    </source>
</evidence>
<evidence type="ECO:0000313" key="10">
    <source>
        <dbReference type="EMBL" id="QDG69408.1"/>
    </source>
</evidence>
<sequence>MLPTTRFIILVLLSGMIGLLPAPATASAKLAFDKNCMACHKAVGRMIGPGFDQIAQKYAGQPDIETFLATKIIEGGKGSFGQVPMPRSPGVSLSEATQLAHWILTGEEGTRGAASPSAPRAVPSPNEGSNVAALLQEAIVARNELRHPNARQQAPSSTASQQLSTTRSASPSGPADAGSVVMACLQHREAPRKQSPDYYYNVGEIFTNGCNEPIRARWCNAKTRDTCDDAGHYGYDLQPGASKTFYRNSEKTVGFIFWACKLSEGGRKIRMDFEGRCLFE</sequence>
<feature type="binding site" description="covalent" evidence="6">
    <location>
        <position position="40"/>
    </location>
    <ligand>
        <name>heme c</name>
        <dbReference type="ChEBI" id="CHEBI:61717"/>
    </ligand>
</feature>
<evidence type="ECO:0000256" key="5">
    <source>
        <dbReference type="ARBA" id="ARBA00023004"/>
    </source>
</evidence>
<dbReference type="PRINTS" id="PR00606">
    <property type="entry name" value="CYTCHROMECID"/>
</dbReference>
<keyword evidence="11" id="KW-1185">Reference proteome</keyword>
<dbReference type="PROSITE" id="PS51007">
    <property type="entry name" value="CYTC"/>
    <property type="match status" value="1"/>
</dbReference>
<protein>
    <submittedName>
        <fullName evidence="10">C-type cytochrome</fullName>
    </submittedName>
</protein>
<keyword evidence="8" id="KW-0732">Signal</keyword>
<dbReference type="InterPro" id="IPR002324">
    <property type="entry name" value="Cyt_c_ID"/>
</dbReference>
<dbReference type="GO" id="GO:0009055">
    <property type="term" value="F:electron transfer activity"/>
    <property type="evidence" value="ECO:0007669"/>
    <property type="project" value="InterPro"/>
</dbReference>
<evidence type="ECO:0000256" key="1">
    <source>
        <dbReference type="ARBA" id="ARBA00022448"/>
    </source>
</evidence>